<accession>A0A4S1XFJ1</accession>
<name>A0A4S1XFJ1_9SPHN</name>
<dbReference type="Pfam" id="PF12762">
    <property type="entry name" value="DDE_Tnp_IS1595"/>
    <property type="match status" value="1"/>
</dbReference>
<evidence type="ECO:0000313" key="2">
    <source>
        <dbReference type="EMBL" id="TGX54748.1"/>
    </source>
</evidence>
<organism evidence="2 3">
    <name type="scientific">Sphingomonas gei</name>
    <dbReference type="NCBI Taxonomy" id="1395960"/>
    <lineage>
        <taxon>Bacteria</taxon>
        <taxon>Pseudomonadati</taxon>
        <taxon>Pseudomonadota</taxon>
        <taxon>Alphaproteobacteria</taxon>
        <taxon>Sphingomonadales</taxon>
        <taxon>Sphingomonadaceae</taxon>
        <taxon>Sphingomonas</taxon>
    </lineage>
</organism>
<keyword evidence="3" id="KW-1185">Reference proteome</keyword>
<comment type="caution">
    <text evidence="2">The sequence shown here is derived from an EMBL/GenBank/DDBJ whole genome shotgun (WGS) entry which is preliminary data.</text>
</comment>
<protein>
    <submittedName>
        <fullName evidence="2">IS1595 family transposase</fullName>
    </submittedName>
</protein>
<dbReference type="AlphaFoldDB" id="A0A4S1XFJ1"/>
<dbReference type="EMBL" id="SRXT01000002">
    <property type="protein sequence ID" value="TGX54748.1"/>
    <property type="molecule type" value="Genomic_DNA"/>
</dbReference>
<dbReference type="OrthoDB" id="271821at2"/>
<dbReference type="Pfam" id="PF12760">
    <property type="entry name" value="Zn_ribbon_IS1595"/>
    <property type="match status" value="1"/>
</dbReference>
<sequence>MSVLSSPHFHDEAKAFAYLESIVWADGVVCPHCGVVGSRVYDLAGVRSKASVKNPEGVVRHGLKKCGECRKQFTVKVGTVFEHARMPLHKMLQAVHLMVSSKKGISAHQLGRVLEVQYKSAWFLAHRIREAMRSGDLTPFGGNGGAVEVDETYFGQKRDVKKARAGTAHKFGVLALVDRETRTMRTFTFDRFRAETVHPIVLANISREARLMTDEARMYSKIGKQFAEHGTTLHGIRQYVDYSDRTIHTNTVEGAFSIFKRGMKGVYQHCGEQHLHRYLAEFEFRYNNRIANGVDDKQRARNAVAGIVGKRLTYARPDLSDAARA</sequence>
<dbReference type="Proteomes" id="UP000306147">
    <property type="component" value="Unassembled WGS sequence"/>
</dbReference>
<reference evidence="2 3" key="1">
    <citation type="submission" date="2019-04" db="EMBL/GenBank/DDBJ databases">
        <title>Sphingomonas psychrotolerans sp. nov., isolated from soil in the Tianshan Mountains, Xinjiang, China.</title>
        <authorList>
            <person name="Luo Y."/>
            <person name="Sheng H."/>
        </authorList>
    </citation>
    <scope>NUCLEOTIDE SEQUENCE [LARGE SCALE GENOMIC DNA]</scope>
    <source>
        <strain evidence="2 3">ZFGT-11</strain>
    </source>
</reference>
<proteinExistence type="predicted"/>
<dbReference type="SMART" id="SM01126">
    <property type="entry name" value="DDE_Tnp_IS1595"/>
    <property type="match status" value="1"/>
</dbReference>
<dbReference type="InterPro" id="IPR053164">
    <property type="entry name" value="IS1016-like_transposase"/>
</dbReference>
<feature type="domain" description="ISXO2-like transposase" evidence="1">
    <location>
        <begin position="139"/>
        <end position="287"/>
    </location>
</feature>
<dbReference type="PANTHER" id="PTHR47163:SF2">
    <property type="entry name" value="SI:DKEY-17M8.2"/>
    <property type="match status" value="1"/>
</dbReference>
<gene>
    <name evidence="2" type="ORF">E5A73_04640</name>
</gene>
<dbReference type="InterPro" id="IPR024442">
    <property type="entry name" value="Transposase_Zn_ribbon"/>
</dbReference>
<dbReference type="InterPro" id="IPR024445">
    <property type="entry name" value="Tnp_ISXO2-like"/>
</dbReference>
<dbReference type="NCBIfam" id="NF033547">
    <property type="entry name" value="transpos_IS1595"/>
    <property type="match status" value="1"/>
</dbReference>
<evidence type="ECO:0000259" key="1">
    <source>
        <dbReference type="SMART" id="SM01126"/>
    </source>
</evidence>
<dbReference type="PANTHER" id="PTHR47163">
    <property type="entry name" value="DDE_TNP_IS1595 DOMAIN-CONTAINING PROTEIN"/>
    <property type="match status" value="1"/>
</dbReference>
<dbReference type="RefSeq" id="WP_135962644.1">
    <property type="nucleotide sequence ID" value="NZ_SRXT01000002.1"/>
</dbReference>
<evidence type="ECO:0000313" key="3">
    <source>
        <dbReference type="Proteomes" id="UP000306147"/>
    </source>
</evidence>